<gene>
    <name evidence="4" type="ORF">A4X13_0g5658</name>
</gene>
<proteinExistence type="predicted"/>
<dbReference type="Pfam" id="PF12796">
    <property type="entry name" value="Ank_2"/>
    <property type="match status" value="1"/>
</dbReference>
<dbReference type="InterPro" id="IPR036770">
    <property type="entry name" value="Ankyrin_rpt-contain_sf"/>
</dbReference>
<feature type="compositionally biased region" description="Low complexity" evidence="3">
    <location>
        <begin position="306"/>
        <end position="319"/>
    </location>
</feature>
<feature type="compositionally biased region" description="Basic and acidic residues" evidence="3">
    <location>
        <begin position="840"/>
        <end position="856"/>
    </location>
</feature>
<evidence type="ECO:0000256" key="2">
    <source>
        <dbReference type="ARBA" id="ARBA00023043"/>
    </source>
</evidence>
<comment type="caution">
    <text evidence="4">The sequence shown here is derived from an EMBL/GenBank/DDBJ whole genome shotgun (WGS) entry which is preliminary data.</text>
</comment>
<organism evidence="4 5">
    <name type="scientific">Tilletia indica</name>
    <dbReference type="NCBI Taxonomy" id="43049"/>
    <lineage>
        <taxon>Eukaryota</taxon>
        <taxon>Fungi</taxon>
        <taxon>Dikarya</taxon>
        <taxon>Basidiomycota</taxon>
        <taxon>Ustilaginomycotina</taxon>
        <taxon>Exobasidiomycetes</taxon>
        <taxon>Tilletiales</taxon>
        <taxon>Tilletiaceae</taxon>
        <taxon>Tilletia</taxon>
    </lineage>
</organism>
<feature type="region of interest" description="Disordered" evidence="3">
    <location>
        <begin position="570"/>
        <end position="592"/>
    </location>
</feature>
<feature type="region of interest" description="Disordered" evidence="3">
    <location>
        <begin position="346"/>
        <end position="366"/>
    </location>
</feature>
<dbReference type="PANTHER" id="PTHR24173">
    <property type="entry name" value="ANKYRIN REPEAT CONTAINING"/>
    <property type="match status" value="1"/>
</dbReference>
<evidence type="ECO:0000313" key="5">
    <source>
        <dbReference type="Proteomes" id="UP000077521"/>
    </source>
</evidence>
<keyword evidence="2" id="KW-0040">ANK repeat</keyword>
<dbReference type="CDD" id="cd00719">
    <property type="entry name" value="GIY-YIG_SF"/>
    <property type="match status" value="1"/>
</dbReference>
<feature type="compositionally biased region" description="Basic and acidic residues" evidence="3">
    <location>
        <begin position="579"/>
        <end position="589"/>
    </location>
</feature>
<protein>
    <submittedName>
        <fullName evidence="4">Uncharacterized protein</fullName>
    </submittedName>
</protein>
<dbReference type="SUPFAM" id="SSF48403">
    <property type="entry name" value="Ankyrin repeat"/>
    <property type="match status" value="1"/>
</dbReference>
<dbReference type="Pfam" id="PF00023">
    <property type="entry name" value="Ank"/>
    <property type="match status" value="1"/>
</dbReference>
<evidence type="ECO:0000256" key="3">
    <source>
        <dbReference type="SAM" id="MobiDB-lite"/>
    </source>
</evidence>
<dbReference type="PANTHER" id="PTHR24173:SF74">
    <property type="entry name" value="ANKYRIN REPEAT DOMAIN-CONTAINING PROTEIN 16"/>
    <property type="match status" value="1"/>
</dbReference>
<feature type="region of interest" description="Disordered" evidence="3">
    <location>
        <begin position="925"/>
        <end position="953"/>
    </location>
</feature>
<feature type="region of interest" description="Disordered" evidence="3">
    <location>
        <begin position="112"/>
        <end position="131"/>
    </location>
</feature>
<dbReference type="AlphaFoldDB" id="A0A177TG45"/>
<feature type="region of interest" description="Disordered" evidence="3">
    <location>
        <begin position="16"/>
        <end position="41"/>
    </location>
</feature>
<accession>A0A177TG45</accession>
<evidence type="ECO:0000256" key="1">
    <source>
        <dbReference type="ARBA" id="ARBA00022737"/>
    </source>
</evidence>
<keyword evidence="5" id="KW-1185">Reference proteome</keyword>
<dbReference type="Proteomes" id="UP000077521">
    <property type="component" value="Unassembled WGS sequence"/>
</dbReference>
<keyword evidence="1" id="KW-0677">Repeat</keyword>
<dbReference type="PROSITE" id="PS50088">
    <property type="entry name" value="ANK_REPEAT"/>
    <property type="match status" value="2"/>
</dbReference>
<name>A0A177TG45_9BASI</name>
<dbReference type="InterPro" id="IPR002110">
    <property type="entry name" value="Ankyrin_rpt"/>
</dbReference>
<feature type="region of interest" description="Disordered" evidence="3">
    <location>
        <begin position="812"/>
        <end position="907"/>
    </location>
</feature>
<feature type="region of interest" description="Disordered" evidence="3">
    <location>
        <begin position="202"/>
        <end position="243"/>
    </location>
</feature>
<dbReference type="InterPro" id="IPR035901">
    <property type="entry name" value="GIY-YIG_endonuc_sf"/>
</dbReference>
<dbReference type="SMART" id="SM00248">
    <property type="entry name" value="ANK"/>
    <property type="match status" value="4"/>
</dbReference>
<feature type="compositionally biased region" description="Basic residues" evidence="3">
    <location>
        <begin position="868"/>
        <end position="877"/>
    </location>
</feature>
<dbReference type="PROSITE" id="PS50297">
    <property type="entry name" value="ANK_REP_REGION"/>
    <property type="match status" value="2"/>
</dbReference>
<feature type="region of interest" description="Disordered" evidence="3">
    <location>
        <begin position="297"/>
        <end position="327"/>
    </location>
</feature>
<dbReference type="SUPFAM" id="SSF82771">
    <property type="entry name" value="GIY-YIG endonuclease"/>
    <property type="match status" value="1"/>
</dbReference>
<sequence length="972" mass="104406">MPLGSRASLSAPAAAYCSSSSASSPPQPPEHPQSLHSAAASGDPAAVRSLLESYASKPSVLAAALARSLHGVLPLHAAVSSGNEHIVALLLSYGADANALLYRPLLLRPHTGGGGGGGSPALPQSAGPDKEGRTALHLAAVSGHRNVIAILLQHGANPDAKDDRGLTPEMLALATGHDLCAEILRKAAAGPATVPVVPAKLSAVSGGPSSASASSNNTPTPTSLLPSSSGTSKRKRDLSSLRIPLPIEIKDGVGPSPVTTSTRRVRTQASLDHVAAGMESTFFGRNHNHLASPSPFATIDGGGEGSTTNAAAPSTSTRSLGQHSRSANTNLSIDSALLAESHANEVLPAGASAPRKSSSDQNKERLKEHVISGGKDTSKGLINDLSASSVVQRGAVSGGVDSIDAIRSSAEIFPCGAAAAGGGGGGAGGILIMQQSGRSGMAANKLSHSLQPPHFVPIPWQQKKKLSTTITTSIPSSSLFASSDAKMADLRGEELRICTQIRDAGQNIHLTTLRAQANLTHTALNEILVSLLKKEKITKRRCASTFQHARPDFSGISQRKAEVDAVLLAIPPRQTSESSEERADQRSTDSRNVLNTKKADALSYAQSLPPPIDVRRAKLLAGYIGDILVRAAPDLFSIDASGEIRCAPDFKEGAAYAPRLHQEHHSCGLSVWANLIHHAFSTNRILCDIILRAAAKKCAYLDAKQVLDAALGKMGEMGEEKGGIYILTPDGEHVYVGQTQDFRQREKTYLRNAVTNGKMRAVVGRWEMREWARLILLQVNNIPALVRNVIETAVNALLHANAASNLNVNLVDQVPEGSPTSQKRTEPPTPSTQKNKKAKTKEEKREDINRKQREYYAKLTPEQIQERNRRRRERNRKHTPEQRERRKRSQQKYQANLPPKQRKRCNDRRRAYQAKLTPQQVQLYNSRQRERKSKLTPQQVAMYNRRQRERRRERKLEAAKAAAKTAAALIET</sequence>
<reference evidence="4" key="1">
    <citation type="submission" date="2016-04" db="EMBL/GenBank/DDBJ databases">
        <authorList>
            <person name="Nguyen H.D."/>
            <person name="Samba Siva P."/>
            <person name="Cullis J."/>
            <person name="Levesque C.A."/>
            <person name="Hambleton S."/>
        </authorList>
    </citation>
    <scope>NUCLEOTIDE SEQUENCE</scope>
    <source>
        <strain evidence="4">DAOMC 236416</strain>
    </source>
</reference>
<evidence type="ECO:0000313" key="4">
    <source>
        <dbReference type="EMBL" id="KAE8246715.1"/>
    </source>
</evidence>
<reference evidence="4" key="2">
    <citation type="journal article" date="2019" name="IMA Fungus">
        <title>Genome sequencing and comparison of five Tilletia species to identify candidate genes for the detection of regulated species infecting wheat.</title>
        <authorList>
            <person name="Nguyen H.D.T."/>
            <person name="Sultana T."/>
            <person name="Kesanakurti P."/>
            <person name="Hambleton S."/>
        </authorList>
    </citation>
    <scope>NUCLEOTIDE SEQUENCE</scope>
    <source>
        <strain evidence="4">DAOMC 236416</strain>
    </source>
</reference>
<dbReference type="Gene3D" id="1.25.40.20">
    <property type="entry name" value="Ankyrin repeat-containing domain"/>
    <property type="match status" value="2"/>
</dbReference>
<feature type="compositionally biased region" description="Basic and acidic residues" evidence="3">
    <location>
        <begin position="357"/>
        <end position="366"/>
    </location>
</feature>
<dbReference type="EMBL" id="LWDF02000460">
    <property type="protein sequence ID" value="KAE8246715.1"/>
    <property type="molecule type" value="Genomic_DNA"/>
</dbReference>
<feature type="compositionally biased region" description="Low complexity" evidence="3">
    <location>
        <begin position="202"/>
        <end position="231"/>
    </location>
</feature>